<dbReference type="EMBL" id="CVQH01026416">
    <property type="protein sequence ID" value="CRK40554.1"/>
    <property type="molecule type" value="Genomic_DNA"/>
</dbReference>
<name>A0A0G4N2G2_VERLO</name>
<evidence type="ECO:0000313" key="3">
    <source>
        <dbReference type="EMBL" id="CRK40554.1"/>
    </source>
</evidence>
<evidence type="ECO:0000259" key="2">
    <source>
        <dbReference type="Pfam" id="PF24864"/>
    </source>
</evidence>
<dbReference type="AlphaFoldDB" id="A0A0G4N2G2"/>
<gene>
    <name evidence="3" type="ORF">BN1708_008272</name>
</gene>
<evidence type="ECO:0000313" key="4">
    <source>
        <dbReference type="Proteomes" id="UP000044602"/>
    </source>
</evidence>
<reference evidence="3 4" key="1">
    <citation type="submission" date="2015-05" db="EMBL/GenBank/DDBJ databases">
        <authorList>
            <person name="Wang D.B."/>
            <person name="Wang M."/>
        </authorList>
    </citation>
    <scope>NUCLEOTIDE SEQUENCE [LARGE SCALE GENOMIC DNA]</scope>
    <source>
        <strain evidence="3">VL1</strain>
    </source>
</reference>
<feature type="domain" description="DUF7730" evidence="2">
    <location>
        <begin position="104"/>
        <end position="253"/>
    </location>
</feature>
<accession>A0A0G4N2G2</accession>
<dbReference type="STRING" id="100787.A0A0G4N2G2"/>
<evidence type="ECO:0000256" key="1">
    <source>
        <dbReference type="SAM" id="MobiDB-lite"/>
    </source>
</evidence>
<dbReference type="Proteomes" id="UP000044602">
    <property type="component" value="Unassembled WGS sequence"/>
</dbReference>
<feature type="compositionally biased region" description="Low complexity" evidence="1">
    <location>
        <begin position="67"/>
        <end position="90"/>
    </location>
</feature>
<dbReference type="Pfam" id="PF24864">
    <property type="entry name" value="DUF7730"/>
    <property type="match status" value="1"/>
</dbReference>
<sequence length="448" mass="50447">MATTESSRYQAVSQKARNFIRAQRSACRRRAIAERIAETEAKRSSTSSFTFLPESASGISSPEDSDACSSSHSLRSSPSSYSAATSVTPSETCTASPRHKQAPHNQGQSSFFRKLPLEIRQQIFAEFWQCAGLNRHVYLEDGELRFALCETDHDSIDDTCQTGLAHDFYPQPRVQNHPKWYDRMTSSWCNHWKCQESMRQRRTPNSSGEEKQDGLSSCIPLLLSCQRIYIESLPSLHKSATLTITDKDTLYALFIRRHRRATHPVYAYLPHLRTLNIALRAGAPDFLHIHGPALWRALAPPALPALRRISLWLDGHEPIQRRLLPQFRDLWTRIPPSIAHRLSVSLPVGPDGLWAWDEVEVRPWCSASTSHPGREPGGVVLLPAFTPEFKVVLRGWQAFTETSAGWISRGGGGQGPGVRRVLAPGNPFEDLRLYGRGWFDEFYFAGSL</sequence>
<protein>
    <recommendedName>
        <fullName evidence="2">DUF7730 domain-containing protein</fullName>
    </recommendedName>
</protein>
<keyword evidence="4" id="KW-1185">Reference proteome</keyword>
<dbReference type="InterPro" id="IPR056632">
    <property type="entry name" value="DUF7730"/>
</dbReference>
<proteinExistence type="predicted"/>
<feature type="region of interest" description="Disordered" evidence="1">
    <location>
        <begin position="36"/>
        <end position="109"/>
    </location>
</feature>
<organism evidence="3 4">
    <name type="scientific">Verticillium longisporum</name>
    <name type="common">Verticillium dahliae var. longisporum</name>
    <dbReference type="NCBI Taxonomy" id="100787"/>
    <lineage>
        <taxon>Eukaryota</taxon>
        <taxon>Fungi</taxon>
        <taxon>Dikarya</taxon>
        <taxon>Ascomycota</taxon>
        <taxon>Pezizomycotina</taxon>
        <taxon>Sordariomycetes</taxon>
        <taxon>Hypocreomycetidae</taxon>
        <taxon>Glomerellales</taxon>
        <taxon>Plectosphaerellaceae</taxon>
        <taxon>Verticillium</taxon>
    </lineage>
</organism>